<organism evidence="3 4">
    <name type="scientific">Sparus aurata</name>
    <name type="common">Gilthead sea bream</name>
    <dbReference type="NCBI Taxonomy" id="8175"/>
    <lineage>
        <taxon>Eukaryota</taxon>
        <taxon>Metazoa</taxon>
        <taxon>Chordata</taxon>
        <taxon>Craniata</taxon>
        <taxon>Vertebrata</taxon>
        <taxon>Euteleostomi</taxon>
        <taxon>Actinopterygii</taxon>
        <taxon>Neopterygii</taxon>
        <taxon>Teleostei</taxon>
        <taxon>Neoteleostei</taxon>
        <taxon>Acanthomorphata</taxon>
        <taxon>Eupercaria</taxon>
        <taxon>Spariformes</taxon>
        <taxon>Sparidae</taxon>
        <taxon>Sparus</taxon>
    </lineage>
</organism>
<dbReference type="Proteomes" id="UP000472265">
    <property type="component" value="Chromosome 23"/>
</dbReference>
<dbReference type="Gene3D" id="1.25.40.10">
    <property type="entry name" value="Tetratricopeptide repeat domain"/>
    <property type="match status" value="1"/>
</dbReference>
<dbReference type="AlphaFoldDB" id="A0A671Y4M6"/>
<dbReference type="PANTHER" id="PTHR31859">
    <property type="entry name" value="TETRATRICOPEPTIDE REPEAT PROTEIN 39 FAMILY MEMBER"/>
    <property type="match status" value="1"/>
</dbReference>
<dbReference type="PANTHER" id="PTHR31859:SF7">
    <property type="entry name" value="TETRATRICOPEPTIDE REPEAT PROTEIN 39A"/>
    <property type="match status" value="1"/>
</dbReference>
<sequence>FSRYSRGTWTLCETVLLLTLHPLPTPERAAKPQISAFAFFCCVHVFTHVLCGSSSQMTLKECLDECMEALDLFLNNHFTESLERLRPRVNESMYHALIYATVLEMQAMMTFQPDDISNAGNTMKSAQEVCQRSGSHETVAPPPLPRLHLYLQLHAEVCYAECQLQRAALTFLQDENMVSFIKGGIKVRNSYLIYKELHSLIKSPNCLKGPSHIHLEGGISFGIGAFNLTLSLFPPRILKVLEFAGFSGDKEYGLSLLDEGATGLNLRSMLCALLLLCYYTFLTFILGTGEGDVAEAERLLKPFRLRYPRGAIFLFFAGRTEEIKGNIDEVCFIKCAQQAWKQFHHMCYWELMWCFTYKRAWKMAYFYADLLSQESLWSKAMYVYMKAAYLSMLPKDEARPFGEDEVELFRKVPTFKQKIAGKSPPTEKFAIRKARRYKAPSPIKLPVPVLEMMYMWNGFSMISKRPELTEGMMQTLTEAERTLLESPANEYSADDRCLIHLLKGLCLKNQGLLQAAEECFNKVFSSEKKIRFDHYLVPNSLVELSLLFIDQGRRDEAIKLLHKAK</sequence>
<evidence type="ECO:0000256" key="2">
    <source>
        <dbReference type="ARBA" id="ARBA00022803"/>
    </source>
</evidence>
<dbReference type="InterPro" id="IPR019412">
    <property type="entry name" value="IML2/TPR_39"/>
</dbReference>
<keyword evidence="4" id="KW-1185">Reference proteome</keyword>
<protein>
    <submittedName>
        <fullName evidence="3">Zgc:158403</fullName>
    </submittedName>
</protein>
<reference evidence="3" key="3">
    <citation type="submission" date="2025-09" db="UniProtKB">
        <authorList>
            <consortium name="Ensembl"/>
        </authorList>
    </citation>
    <scope>IDENTIFICATION</scope>
</reference>
<comment type="similarity">
    <text evidence="1">Belongs to the TTC39 family.</text>
</comment>
<keyword evidence="2" id="KW-0802">TPR repeat</keyword>
<accession>A0A671Y4M6</accession>
<dbReference type="Ensembl" id="ENSSAUT00010058903.1">
    <property type="protein sequence ID" value="ENSSAUP00010056066.1"/>
    <property type="gene ID" value="ENSSAUG00010022174.1"/>
</dbReference>
<dbReference type="InterPro" id="IPR011990">
    <property type="entry name" value="TPR-like_helical_dom_sf"/>
</dbReference>
<dbReference type="Pfam" id="PF10300">
    <property type="entry name" value="Iml2-TPR_39"/>
    <property type="match status" value="1"/>
</dbReference>
<proteinExistence type="inferred from homology"/>
<dbReference type="SUPFAM" id="SSF48452">
    <property type="entry name" value="TPR-like"/>
    <property type="match status" value="1"/>
</dbReference>
<reference evidence="3" key="1">
    <citation type="submission" date="2021-04" db="EMBL/GenBank/DDBJ databases">
        <authorList>
            <consortium name="Wellcome Sanger Institute Data Sharing"/>
        </authorList>
    </citation>
    <scope>NUCLEOTIDE SEQUENCE [LARGE SCALE GENOMIC DNA]</scope>
</reference>
<evidence type="ECO:0000313" key="3">
    <source>
        <dbReference type="Ensembl" id="ENSSAUP00010056066.1"/>
    </source>
</evidence>
<evidence type="ECO:0000313" key="4">
    <source>
        <dbReference type="Proteomes" id="UP000472265"/>
    </source>
</evidence>
<gene>
    <name evidence="3" type="primary">zgc:158403</name>
</gene>
<evidence type="ECO:0000256" key="1">
    <source>
        <dbReference type="ARBA" id="ARBA00006400"/>
    </source>
</evidence>
<dbReference type="GeneTree" id="ENSGT00950000182917"/>
<name>A0A671Y4M6_SPAAU</name>
<reference evidence="3" key="2">
    <citation type="submission" date="2025-08" db="UniProtKB">
        <authorList>
            <consortium name="Ensembl"/>
        </authorList>
    </citation>
    <scope>IDENTIFICATION</scope>
</reference>